<dbReference type="AlphaFoldDB" id="A0A367EVT9"/>
<reference evidence="1 2" key="1">
    <citation type="submission" date="2018-06" db="EMBL/GenBank/DDBJ databases">
        <title>Streptomyces reniochalinae sp. nov. and Streptomyces diacarnus sp. nov. from marine sponges.</title>
        <authorList>
            <person name="Li L."/>
        </authorList>
    </citation>
    <scope>NUCLEOTIDE SEQUENCE [LARGE SCALE GENOMIC DNA]</scope>
    <source>
        <strain evidence="1 2">LHW50302</strain>
    </source>
</reference>
<comment type="caution">
    <text evidence="1">The sequence shown here is derived from an EMBL/GenBank/DDBJ whole genome shotgun (WGS) entry which is preliminary data.</text>
</comment>
<proteinExistence type="predicted"/>
<protein>
    <submittedName>
        <fullName evidence="1">Terminase</fullName>
    </submittedName>
</protein>
<dbReference type="Proteomes" id="UP000253507">
    <property type="component" value="Unassembled WGS sequence"/>
</dbReference>
<keyword evidence="2" id="KW-1185">Reference proteome</keyword>
<accession>A0A367EVT9</accession>
<name>A0A367EVT9_9ACTN</name>
<gene>
    <name evidence="1" type="ORF">DQ392_08575</name>
</gene>
<dbReference type="EMBL" id="QOIM01000026">
    <property type="protein sequence ID" value="RCG21752.1"/>
    <property type="molecule type" value="Genomic_DNA"/>
</dbReference>
<sequence length="554" mass="60819">MPWRGPEEPGEMPTLGWLVLDWIIEYLAAPDRADYEPFIPTQEQAEFIVRYYELHPGTGKRRIRRGVLSRPRGWGKSPLLAAVACAEALGPVVPAGWDADGEPVGRPWSDVRTPLVQVAAVSEDQTQNTWAPLLEMLRVGPVIDEYPGLEPLDTFVNLPRGKIDQVTSSATSRKGNKGVFAVFDQTEEWTRSNGGVRLAQVMRSNAAKIGGTTLESPNAYIPGMGSVAEDTAAFAKAIADGRTREDGLLYDHREAPPETDPTDRESLVAGLRYAYGDSSDHEDGCVLHDPPCAPGWSPIDRLVGDFWDTSNDPQVMRSDFLNQITHATDSWISQPEWASVAAPETLVRSGEAVVLGFDGSRRRSRGVTDATALVGCRVSDGHLFLLGCWEQPDGPFGQDWEVPTVEVLAAVDDAFRDYKVVGMYADPARWEGHVASWEARYGRKLRVKSSGAHPIEWWMTGGRASLIVRALEKFHGAVVDSELTHDGSSVLTRHVLNARRRESRSGLQIAKEHPDSPRKIDAAVAAVLAWQCRVDALAKGLGKKQRGGRVVVLR</sequence>
<evidence type="ECO:0000313" key="1">
    <source>
        <dbReference type="EMBL" id="RCG21752.1"/>
    </source>
</evidence>
<organism evidence="1 2">
    <name type="scientific">Streptomyces reniochalinae</name>
    <dbReference type="NCBI Taxonomy" id="2250578"/>
    <lineage>
        <taxon>Bacteria</taxon>
        <taxon>Bacillati</taxon>
        <taxon>Actinomycetota</taxon>
        <taxon>Actinomycetes</taxon>
        <taxon>Kitasatosporales</taxon>
        <taxon>Streptomycetaceae</taxon>
        <taxon>Streptomyces</taxon>
    </lineage>
</organism>
<evidence type="ECO:0000313" key="2">
    <source>
        <dbReference type="Proteomes" id="UP000253507"/>
    </source>
</evidence>
<dbReference type="OrthoDB" id="3197057at2"/>